<dbReference type="EMBL" id="OBQI01000001">
    <property type="protein sequence ID" value="SOC47191.1"/>
    <property type="molecule type" value="Genomic_DNA"/>
</dbReference>
<dbReference type="SMART" id="SM01208">
    <property type="entry name" value="G5"/>
    <property type="match status" value="1"/>
</dbReference>
<reference evidence="6" key="1">
    <citation type="submission" date="2017-08" db="EMBL/GenBank/DDBJ databases">
        <authorList>
            <person name="Varghese N."/>
            <person name="Submissions S."/>
        </authorList>
    </citation>
    <scope>NUCLEOTIDE SEQUENCE [LARGE SCALE GENOMIC DNA]</scope>
    <source>
        <strain evidence="6">DSM 4725</strain>
    </source>
</reference>
<keyword evidence="2" id="KW-0732">Signal</keyword>
<dbReference type="Pfam" id="PF03990">
    <property type="entry name" value="DUF348"/>
    <property type="match status" value="3"/>
</dbReference>
<dbReference type="Gene3D" id="2.20.230.10">
    <property type="entry name" value="Resuscitation-promoting factor rpfb"/>
    <property type="match status" value="1"/>
</dbReference>
<dbReference type="Pfam" id="PF07501">
    <property type="entry name" value="G5"/>
    <property type="match status" value="1"/>
</dbReference>
<dbReference type="Proteomes" id="UP000219435">
    <property type="component" value="Unassembled WGS sequence"/>
</dbReference>
<dbReference type="PROSITE" id="PS51109">
    <property type="entry name" value="G5"/>
    <property type="match status" value="1"/>
</dbReference>
<dbReference type="GO" id="GO:0016787">
    <property type="term" value="F:hydrolase activity"/>
    <property type="evidence" value="ECO:0007669"/>
    <property type="project" value="UniProtKB-KW"/>
</dbReference>
<dbReference type="RefSeq" id="WP_097193563.1">
    <property type="nucleotide sequence ID" value="NZ_OBQI01000001.1"/>
</dbReference>
<protein>
    <submittedName>
        <fullName evidence="5">Uncharacterized conserved protein YabE, contains G5 and tandem DUF348 domains</fullName>
    </submittedName>
</protein>
<dbReference type="SUPFAM" id="SSF53955">
    <property type="entry name" value="Lysozyme-like"/>
    <property type="match status" value="1"/>
</dbReference>
<dbReference type="OrthoDB" id="1404170at2"/>
<evidence type="ECO:0000256" key="2">
    <source>
        <dbReference type="ARBA" id="ARBA00022729"/>
    </source>
</evidence>
<dbReference type="InterPro" id="IPR010618">
    <property type="entry name" value="RPF"/>
</dbReference>
<dbReference type="Gene3D" id="1.10.530.10">
    <property type="match status" value="1"/>
</dbReference>
<proteinExistence type="inferred from homology"/>
<accession>A0A285V3V1</accession>
<evidence type="ECO:0000313" key="5">
    <source>
        <dbReference type="EMBL" id="SOC47191.1"/>
    </source>
</evidence>
<name>A0A285V3V1_9ACTN</name>
<evidence type="ECO:0000259" key="4">
    <source>
        <dbReference type="PROSITE" id="PS51109"/>
    </source>
</evidence>
<keyword evidence="6" id="KW-1185">Reference proteome</keyword>
<comment type="similarity">
    <text evidence="1">Belongs to the transglycosylase family. Rpf subfamily.</text>
</comment>
<feature type="domain" description="G5" evidence="4">
    <location>
        <begin position="196"/>
        <end position="276"/>
    </location>
</feature>
<dbReference type="AlphaFoldDB" id="A0A285V3V1"/>
<dbReference type="InterPro" id="IPR011098">
    <property type="entry name" value="G5_dom"/>
</dbReference>
<evidence type="ECO:0000313" key="6">
    <source>
        <dbReference type="Proteomes" id="UP000219435"/>
    </source>
</evidence>
<keyword evidence="3" id="KW-0378">Hydrolase</keyword>
<dbReference type="Pfam" id="PF06737">
    <property type="entry name" value="Transglycosylas"/>
    <property type="match status" value="1"/>
</dbReference>
<dbReference type="CDD" id="cd13925">
    <property type="entry name" value="RPF"/>
    <property type="match status" value="1"/>
</dbReference>
<dbReference type="InterPro" id="IPR007137">
    <property type="entry name" value="DUF348"/>
</dbReference>
<sequence>MRRSLRFSLFALVLLGLVGGTLAFFIAQKSVVLTIDGQAQRIGTYADTVAEVLDEEGLEPAAHDVLLPAAHEALADGDTIVLTRARPLKLSIDGVEQEIYVTALSVDEALEQLGLRADGLVLSASRSERLPLDGMSLKVTTPKDVVLVVDGQERVVTTTAATAGDLLDEQGIVLSPTDRASTELSQPLTSQLRLQVFRVTVSDVTETVAVPHERVETPDPEALVGTKKVTTAGVDGQQTVTYRVTLTDGVETARETLSTTVDRAPVTEQVTVGTKARPTASPAADGLNWGALAACESGGRPNAVSSTGKYHGLYQFGVGTWQSVGGTGLPSQASPDEQTYRAQLLYQRSGAGQWPHCGPRLFG</sequence>
<dbReference type="InterPro" id="IPR023346">
    <property type="entry name" value="Lysozyme-like_dom_sf"/>
</dbReference>
<evidence type="ECO:0000256" key="1">
    <source>
        <dbReference type="ARBA" id="ARBA00010830"/>
    </source>
</evidence>
<gene>
    <name evidence="5" type="ORF">SAMN05660748_0671</name>
</gene>
<evidence type="ECO:0000256" key="3">
    <source>
        <dbReference type="ARBA" id="ARBA00022801"/>
    </source>
</evidence>
<organism evidence="5 6">
    <name type="scientific">Blastococcus aggregatus</name>
    <dbReference type="NCBI Taxonomy" id="38502"/>
    <lineage>
        <taxon>Bacteria</taxon>
        <taxon>Bacillati</taxon>
        <taxon>Actinomycetota</taxon>
        <taxon>Actinomycetes</taxon>
        <taxon>Geodermatophilales</taxon>
        <taxon>Geodermatophilaceae</taxon>
        <taxon>Blastococcus</taxon>
    </lineage>
</organism>